<dbReference type="PANTHER" id="PTHR12087:SF0">
    <property type="entry name" value="ORIGIN RECOGNITION COMPLEX SUBUNIT 4"/>
    <property type="match status" value="1"/>
</dbReference>
<gene>
    <name evidence="9" type="ORF">G6011_10380</name>
</gene>
<comment type="subcellular location">
    <subcellularLocation>
        <location evidence="1">Nucleus</location>
    </subcellularLocation>
</comment>
<evidence type="ECO:0000313" key="9">
    <source>
        <dbReference type="EMBL" id="KAG9191646.1"/>
    </source>
</evidence>
<dbReference type="Pfam" id="PF13191">
    <property type="entry name" value="AAA_16"/>
    <property type="match status" value="1"/>
</dbReference>
<evidence type="ECO:0000256" key="7">
    <source>
        <dbReference type="SAM" id="MobiDB-lite"/>
    </source>
</evidence>
<feature type="compositionally biased region" description="Basic residues" evidence="7">
    <location>
        <begin position="178"/>
        <end position="190"/>
    </location>
</feature>
<evidence type="ECO:0000256" key="2">
    <source>
        <dbReference type="ARBA" id="ARBA00005334"/>
    </source>
</evidence>
<dbReference type="GO" id="GO:0005664">
    <property type="term" value="C:nuclear origin of replication recognition complex"/>
    <property type="evidence" value="ECO:0007669"/>
    <property type="project" value="TreeGrafter"/>
</dbReference>
<dbReference type="InterPro" id="IPR041664">
    <property type="entry name" value="AAA_16"/>
</dbReference>
<feature type="region of interest" description="Disordered" evidence="7">
    <location>
        <begin position="1"/>
        <end position="321"/>
    </location>
</feature>
<evidence type="ECO:0000256" key="4">
    <source>
        <dbReference type="ARBA" id="ARBA00022705"/>
    </source>
</evidence>
<dbReference type="InterPro" id="IPR016527">
    <property type="entry name" value="ORC4"/>
</dbReference>
<dbReference type="SUPFAM" id="SSF52540">
    <property type="entry name" value="P-loop containing nucleoside triphosphate hydrolases"/>
    <property type="match status" value="1"/>
</dbReference>
<evidence type="ECO:0000256" key="3">
    <source>
        <dbReference type="ARBA" id="ARBA00019083"/>
    </source>
</evidence>
<dbReference type="InterPro" id="IPR027417">
    <property type="entry name" value="P-loop_NTPase"/>
</dbReference>
<evidence type="ECO:0000313" key="10">
    <source>
        <dbReference type="Proteomes" id="UP001199106"/>
    </source>
</evidence>
<protein>
    <recommendedName>
        <fullName evidence="3">Origin recognition complex subunit 4</fullName>
    </recommendedName>
</protein>
<evidence type="ECO:0000256" key="6">
    <source>
        <dbReference type="ARBA" id="ARBA00023242"/>
    </source>
</evidence>
<evidence type="ECO:0000259" key="8">
    <source>
        <dbReference type="SMART" id="SM00382"/>
    </source>
</evidence>
<feature type="compositionally biased region" description="Polar residues" evidence="7">
    <location>
        <begin position="42"/>
        <end position="51"/>
    </location>
</feature>
<dbReference type="Pfam" id="PF14629">
    <property type="entry name" value="ORC4_C"/>
    <property type="match status" value="1"/>
</dbReference>
<feature type="region of interest" description="Disordered" evidence="7">
    <location>
        <begin position="604"/>
        <end position="623"/>
    </location>
</feature>
<dbReference type="GO" id="GO:0003688">
    <property type="term" value="F:DNA replication origin binding"/>
    <property type="evidence" value="ECO:0007669"/>
    <property type="project" value="TreeGrafter"/>
</dbReference>
<dbReference type="Gene3D" id="3.40.50.300">
    <property type="entry name" value="P-loop containing nucleotide triphosphate hydrolases"/>
    <property type="match status" value="1"/>
</dbReference>
<name>A0AAD4NN36_9PLEO</name>
<evidence type="ECO:0000256" key="1">
    <source>
        <dbReference type="ARBA" id="ARBA00004123"/>
    </source>
</evidence>
<dbReference type="AlphaFoldDB" id="A0AAD4NN36"/>
<dbReference type="FunFam" id="3.40.50.300:FF:001597">
    <property type="entry name" value="Origin recognition complex subunit Orc4"/>
    <property type="match status" value="1"/>
</dbReference>
<keyword evidence="5" id="KW-0238">DNA-binding</keyword>
<accession>A0AAD4NN36</accession>
<dbReference type="InterPro" id="IPR032705">
    <property type="entry name" value="ORC4_C"/>
</dbReference>
<feature type="domain" description="AAA+ ATPase" evidence="8">
    <location>
        <begin position="406"/>
        <end position="575"/>
    </location>
</feature>
<keyword evidence="10" id="KW-1185">Reference proteome</keyword>
<feature type="region of interest" description="Disordered" evidence="7">
    <location>
        <begin position="327"/>
        <end position="346"/>
    </location>
</feature>
<sequence length="816" mass="88705">MDDSPRSSKRRKLDTPKRTESSPSARPSTRKASGRLTARAAATTNGDSVQNEAKKPAPVPRSRLTKGATNGTPAKRAAEEDIDVYDDIEGALNVQVSSRPVRARKPTQKASKENTPIAAHDGETMQTATPPKRGKGRPTKAESASRNALKEAGGDQGGLKDAATPAKAVRKPAVSARKPAHPRASARKKREPSPIAEEDEETDELQNKTKAAKSSRPRPIREPAPSTRTKATALESDSEEAVAATPSKSAKRRRPVGEQPTIPGSADELGDASPTTNRKLTASARRRFNRTDHIANNDEERWSNTEHQANGHDDDDDEIEVDGNSLLDSVLDPTEPSPFNKPTSAQKEKLVPSLIYSNLAPGRELDLMKTIVMERITSKRPSPLVGLDDEYKSVYQLVEQTITAGEGNSMLVIGARGSGKTALVNKVLSEVAKDHGGQHHVVRLNGFIHTDDKIALREIWRQLGKEMDIEEDGSGPGKNYADTLATLLALLSHPSEQTGQVTDEVAKAVVFVMDEFDLFAQHPRQTLLYNLFDIAQSRKAPIAVLGLTTRIDVTNSLEKRVKSRFSHRYVHLRLATTFTAFQETCKACLSIQPEQLSVEERGILEGGTKNTPAKKGKKGDAKEDPLSQWNLNISKLFASRSFLTQHLAPSFYLTKSVPQVLTSFLLPTATLSPITPFQPANLLNSPDSKLSLIPSLSQLSLSLLIAAARLDIIHDSDTCNFNMAYDEYVTLASRARIQSAAGGLSSSSGASKVWGKDVARREWENLVDLGLVMPVIQGQVGAFGMVRCDVALEEVGEVLKGIKGGDKGLERWCRSI</sequence>
<dbReference type="EMBL" id="JAANER010000003">
    <property type="protein sequence ID" value="KAG9191646.1"/>
    <property type="molecule type" value="Genomic_DNA"/>
</dbReference>
<proteinExistence type="inferred from homology"/>
<feature type="compositionally biased region" description="Basic and acidic residues" evidence="7">
    <location>
        <begin position="289"/>
        <end position="312"/>
    </location>
</feature>
<dbReference type="InterPro" id="IPR003593">
    <property type="entry name" value="AAA+_ATPase"/>
</dbReference>
<feature type="compositionally biased region" description="Acidic residues" evidence="7">
    <location>
        <begin position="80"/>
        <end position="89"/>
    </location>
</feature>
<comment type="similarity">
    <text evidence="2">Belongs to the ORC4 family.</text>
</comment>
<dbReference type="GO" id="GO:0006270">
    <property type="term" value="P:DNA replication initiation"/>
    <property type="evidence" value="ECO:0007669"/>
    <property type="project" value="TreeGrafter"/>
</dbReference>
<organism evidence="9 10">
    <name type="scientific">Alternaria panax</name>
    <dbReference type="NCBI Taxonomy" id="48097"/>
    <lineage>
        <taxon>Eukaryota</taxon>
        <taxon>Fungi</taxon>
        <taxon>Dikarya</taxon>
        <taxon>Ascomycota</taxon>
        <taxon>Pezizomycotina</taxon>
        <taxon>Dothideomycetes</taxon>
        <taxon>Pleosporomycetidae</taxon>
        <taxon>Pleosporales</taxon>
        <taxon>Pleosporineae</taxon>
        <taxon>Pleosporaceae</taxon>
        <taxon>Alternaria</taxon>
        <taxon>Alternaria sect. Panax</taxon>
    </lineage>
</organism>
<comment type="caution">
    <text evidence="9">The sequence shown here is derived from an EMBL/GenBank/DDBJ whole genome shotgun (WGS) entry which is preliminary data.</text>
</comment>
<keyword evidence="4" id="KW-0235">DNA replication</keyword>
<dbReference type="SMART" id="SM00382">
    <property type="entry name" value="AAA"/>
    <property type="match status" value="1"/>
</dbReference>
<keyword evidence="6" id="KW-0539">Nucleus</keyword>
<dbReference type="PANTHER" id="PTHR12087">
    <property type="entry name" value="ORIGIN RECOGNITION COMPLEX SUBUNIT 4"/>
    <property type="match status" value="1"/>
</dbReference>
<dbReference type="Proteomes" id="UP001199106">
    <property type="component" value="Unassembled WGS sequence"/>
</dbReference>
<reference evidence="9" key="1">
    <citation type="submission" date="2021-07" db="EMBL/GenBank/DDBJ databases">
        <title>Genome Resource of American Ginseng Black Spot Pathogen Alternaria panax.</title>
        <authorList>
            <person name="Qiu C."/>
            <person name="Wang W."/>
            <person name="Liu Z."/>
        </authorList>
    </citation>
    <scope>NUCLEOTIDE SEQUENCE</scope>
    <source>
        <strain evidence="9">BNCC115425</strain>
    </source>
</reference>
<evidence type="ECO:0000256" key="5">
    <source>
        <dbReference type="ARBA" id="ARBA00023125"/>
    </source>
</evidence>